<dbReference type="EMBL" id="JACGLS010000001">
    <property type="protein sequence ID" value="MBA6155244.1"/>
    <property type="molecule type" value="Genomic_DNA"/>
</dbReference>
<reference evidence="3 4" key="1">
    <citation type="submission" date="2020-07" db="EMBL/GenBank/DDBJ databases">
        <title>Bacterium isolated from marine sediment.</title>
        <authorList>
            <person name="Shang D."/>
            <person name="Du Z.-J."/>
        </authorList>
    </citation>
    <scope>NUCLEOTIDE SEQUENCE [LARGE SCALE GENOMIC DNA]</scope>
    <source>
        <strain evidence="3 4">S7007</strain>
    </source>
</reference>
<evidence type="ECO:0000256" key="1">
    <source>
        <dbReference type="SAM" id="SignalP"/>
    </source>
</evidence>
<evidence type="ECO:0000313" key="3">
    <source>
        <dbReference type="EMBL" id="MBA6155244.1"/>
    </source>
</evidence>
<gene>
    <name evidence="3" type="ORF">H3Z83_01715</name>
</gene>
<dbReference type="Proteomes" id="UP000563906">
    <property type="component" value="Unassembled WGS sequence"/>
</dbReference>
<name>A0A839AM27_9FLAO</name>
<dbReference type="PANTHER" id="PTHR31157:SF1">
    <property type="entry name" value="SCP DOMAIN-CONTAINING PROTEIN"/>
    <property type="match status" value="1"/>
</dbReference>
<keyword evidence="4" id="KW-1185">Reference proteome</keyword>
<dbReference type="InterPro" id="IPR035940">
    <property type="entry name" value="CAP_sf"/>
</dbReference>
<feature type="chain" id="PRO_5032866354" evidence="1">
    <location>
        <begin position="24"/>
        <end position="165"/>
    </location>
</feature>
<dbReference type="PANTHER" id="PTHR31157">
    <property type="entry name" value="SCP DOMAIN-CONTAINING PROTEIN"/>
    <property type="match status" value="1"/>
</dbReference>
<keyword evidence="1" id="KW-0732">Signal</keyword>
<dbReference type="RefSeq" id="WP_182123750.1">
    <property type="nucleotide sequence ID" value="NZ_JACGLS010000001.1"/>
</dbReference>
<dbReference type="SUPFAM" id="SSF55797">
    <property type="entry name" value="PR-1-like"/>
    <property type="match status" value="1"/>
</dbReference>
<dbReference type="Pfam" id="PF00188">
    <property type="entry name" value="CAP"/>
    <property type="match status" value="1"/>
</dbReference>
<accession>A0A839AM27</accession>
<comment type="caution">
    <text evidence="3">The sequence shown here is derived from an EMBL/GenBank/DDBJ whole genome shotgun (WGS) entry which is preliminary data.</text>
</comment>
<dbReference type="PROSITE" id="PS51257">
    <property type="entry name" value="PROKAR_LIPOPROTEIN"/>
    <property type="match status" value="1"/>
</dbReference>
<dbReference type="AlphaFoldDB" id="A0A839AM27"/>
<feature type="signal peptide" evidence="1">
    <location>
        <begin position="1"/>
        <end position="23"/>
    </location>
</feature>
<organism evidence="3 4">
    <name type="scientific">Tenacibaculum pelagium</name>
    <dbReference type="NCBI Taxonomy" id="2759527"/>
    <lineage>
        <taxon>Bacteria</taxon>
        <taxon>Pseudomonadati</taxon>
        <taxon>Bacteroidota</taxon>
        <taxon>Flavobacteriia</taxon>
        <taxon>Flavobacteriales</taxon>
        <taxon>Flavobacteriaceae</taxon>
        <taxon>Tenacibaculum</taxon>
    </lineage>
</organism>
<dbReference type="InterPro" id="IPR014044">
    <property type="entry name" value="CAP_dom"/>
</dbReference>
<dbReference type="Gene3D" id="3.40.33.10">
    <property type="entry name" value="CAP"/>
    <property type="match status" value="1"/>
</dbReference>
<proteinExistence type="predicted"/>
<evidence type="ECO:0000313" key="4">
    <source>
        <dbReference type="Proteomes" id="UP000563906"/>
    </source>
</evidence>
<protein>
    <submittedName>
        <fullName evidence="3">CAP domain-containing protein</fullName>
    </submittedName>
</protein>
<evidence type="ECO:0000259" key="2">
    <source>
        <dbReference type="Pfam" id="PF00188"/>
    </source>
</evidence>
<feature type="domain" description="SCP" evidence="2">
    <location>
        <begin position="49"/>
        <end position="157"/>
    </location>
</feature>
<dbReference type="CDD" id="cd05379">
    <property type="entry name" value="CAP_bacterial"/>
    <property type="match status" value="1"/>
</dbReference>
<sequence length="165" mass="18563">MNNHPLRLLVVLCALVLTSCSSSNEIELAENTPEVTTTISEKAIESDILSRINDYRVSNGFSPLDKLQTIKTQTNNHTNYMIDKNEVSHDFFFQRKEYLTKNASAIGVGENVAYGYSSAESVVNAWIKSEGHKKNIEGDFTHFDVTAEKSADGKWYFTNIFVKKS</sequence>